<dbReference type="OMA" id="WRRIDSP"/>
<dbReference type="RefSeq" id="XP_035666457.1">
    <property type="nucleotide sequence ID" value="XM_035810564.1"/>
</dbReference>
<feature type="compositionally biased region" description="Basic and acidic residues" evidence="1">
    <location>
        <begin position="190"/>
        <end position="205"/>
    </location>
</feature>
<reference evidence="2" key="1">
    <citation type="journal article" date="2020" name="Nat. Ecol. Evol.">
        <title>Deeply conserved synteny resolves early events in vertebrate evolution.</title>
        <authorList>
            <person name="Simakov O."/>
            <person name="Marletaz F."/>
            <person name="Yue J.X."/>
            <person name="O'Connell B."/>
            <person name="Jenkins J."/>
            <person name="Brandt A."/>
            <person name="Calef R."/>
            <person name="Tung C.H."/>
            <person name="Huang T.K."/>
            <person name="Schmutz J."/>
            <person name="Satoh N."/>
            <person name="Yu J.K."/>
            <person name="Putnam N.H."/>
            <person name="Green R.E."/>
            <person name="Rokhsar D.S."/>
        </authorList>
    </citation>
    <scope>NUCLEOTIDE SEQUENCE [LARGE SCALE GENOMIC DNA]</scope>
    <source>
        <strain evidence="2">S238N-H82</strain>
    </source>
</reference>
<dbReference type="AlphaFoldDB" id="A0A9J7KM49"/>
<dbReference type="Proteomes" id="UP000001554">
    <property type="component" value="Chromosome 2"/>
</dbReference>
<dbReference type="GeneID" id="118409502"/>
<gene>
    <name evidence="3" type="primary">LOC118409502</name>
</gene>
<accession>A0A9J7KM49</accession>
<evidence type="ECO:0000313" key="3">
    <source>
        <dbReference type="RefSeq" id="XP_035666457.1"/>
    </source>
</evidence>
<dbReference type="KEGG" id="bfo:118409502"/>
<keyword evidence="2" id="KW-1185">Reference proteome</keyword>
<proteinExistence type="predicted"/>
<evidence type="ECO:0000256" key="1">
    <source>
        <dbReference type="SAM" id="MobiDB-lite"/>
    </source>
</evidence>
<sequence>MAPDKSPEAFVKLTASPRHGKMKINAIVTILVFTTNGISGVAIPRQETRSTYERTRLTYDRCQYRPFSNTLLSCQLSSHRPFEFHAVYPTSFGCAFTDRPIRSAQLLVPSDAIEVDAERFAERTDVVTDVERAEMVYSTETENLQTHHLHGLGEHFGAMAGGITGTRGNEREVGGPETDEGQLQTDVSQTDERQTDESQTDETRDNAPVLRSRNDRTIPTCALWTRIDSPIYAYSEAEGTDQVELYFYEGNYQWFHLSSCHGSSGSANPVVNCAGQCRQVRLQHRAVVVREDLTAEWDWVWLDAGCTLYI</sequence>
<organism evidence="2 3">
    <name type="scientific">Branchiostoma floridae</name>
    <name type="common">Florida lancelet</name>
    <name type="synonym">Amphioxus</name>
    <dbReference type="NCBI Taxonomy" id="7739"/>
    <lineage>
        <taxon>Eukaryota</taxon>
        <taxon>Metazoa</taxon>
        <taxon>Chordata</taxon>
        <taxon>Cephalochordata</taxon>
        <taxon>Leptocardii</taxon>
        <taxon>Amphioxiformes</taxon>
        <taxon>Branchiostomatidae</taxon>
        <taxon>Branchiostoma</taxon>
    </lineage>
</organism>
<dbReference type="OrthoDB" id="10004897at2759"/>
<name>A0A9J7KM49_BRAFL</name>
<reference evidence="3" key="2">
    <citation type="submission" date="2025-08" db="UniProtKB">
        <authorList>
            <consortium name="RefSeq"/>
        </authorList>
    </citation>
    <scope>IDENTIFICATION</scope>
    <source>
        <strain evidence="3">S238N-H82</strain>
        <tissue evidence="3">Testes</tissue>
    </source>
</reference>
<evidence type="ECO:0000313" key="2">
    <source>
        <dbReference type="Proteomes" id="UP000001554"/>
    </source>
</evidence>
<protein>
    <submittedName>
        <fullName evidence="3">Uncharacterized protein LOC118409502 isoform X1</fullName>
    </submittedName>
</protein>
<feature type="region of interest" description="Disordered" evidence="1">
    <location>
        <begin position="163"/>
        <end position="211"/>
    </location>
</feature>